<evidence type="ECO:0000259" key="16">
    <source>
        <dbReference type="PROSITE" id="PS51199"/>
    </source>
</evidence>
<dbReference type="NCBIfam" id="NF006606">
    <property type="entry name" value="PRK09165.1"/>
    <property type="match status" value="1"/>
</dbReference>
<dbReference type="PANTHER" id="PTHR30153:SF2">
    <property type="entry name" value="REPLICATIVE DNA HELICASE"/>
    <property type="match status" value="1"/>
</dbReference>
<keyword evidence="3 14" id="KW-0639">Primosome</keyword>
<dbReference type="PROSITE" id="PS51199">
    <property type="entry name" value="SF4_HELICASE"/>
    <property type="match status" value="1"/>
</dbReference>
<accession>A0A7W6R9Z9</accession>
<evidence type="ECO:0000256" key="5">
    <source>
        <dbReference type="ARBA" id="ARBA00022741"/>
    </source>
</evidence>
<keyword evidence="4 14" id="KW-0235">DNA replication</keyword>
<reference evidence="17 18" key="1">
    <citation type="submission" date="2020-08" db="EMBL/GenBank/DDBJ databases">
        <title>Genome sequencing of Purple Non-Sulfur Bacteria from various extreme environments.</title>
        <authorList>
            <person name="Mayer M."/>
        </authorList>
    </citation>
    <scope>NUCLEOTIDE SEQUENCE [LARGE SCALE GENOMIC DNA]</scope>
    <source>
        <strain evidence="17 18">JA131</strain>
    </source>
</reference>
<evidence type="ECO:0000256" key="12">
    <source>
        <dbReference type="ARBA" id="ARBA00048954"/>
    </source>
</evidence>
<dbReference type="SUPFAM" id="SSF52540">
    <property type="entry name" value="P-loop containing nucleoside triphosphate hydrolases"/>
    <property type="match status" value="1"/>
</dbReference>
<dbReference type="AlphaFoldDB" id="A0A7W6R9Z9"/>
<evidence type="ECO:0000313" key="17">
    <source>
        <dbReference type="EMBL" id="MBB4264654.1"/>
    </source>
</evidence>
<name>A0A7W6R9Z9_9PROT</name>
<gene>
    <name evidence="17" type="ORF">GGD89_000260</name>
</gene>
<comment type="catalytic activity">
    <reaction evidence="12 14">
        <text>ATP + H2O = ADP + phosphate + H(+)</text>
        <dbReference type="Rhea" id="RHEA:13065"/>
        <dbReference type="ChEBI" id="CHEBI:15377"/>
        <dbReference type="ChEBI" id="CHEBI:15378"/>
        <dbReference type="ChEBI" id="CHEBI:30616"/>
        <dbReference type="ChEBI" id="CHEBI:43474"/>
        <dbReference type="ChEBI" id="CHEBI:456216"/>
        <dbReference type="EC" id="5.6.2.3"/>
    </reaction>
</comment>
<dbReference type="SUPFAM" id="SSF48024">
    <property type="entry name" value="N-terminal domain of DnaB helicase"/>
    <property type="match status" value="1"/>
</dbReference>
<dbReference type="NCBIfam" id="TIGR00665">
    <property type="entry name" value="DnaB"/>
    <property type="match status" value="1"/>
</dbReference>
<keyword evidence="9 14" id="KW-0238">DNA-binding</keyword>
<dbReference type="InterPro" id="IPR003593">
    <property type="entry name" value="AAA+_ATPase"/>
</dbReference>
<dbReference type="GO" id="GO:0016787">
    <property type="term" value="F:hydrolase activity"/>
    <property type="evidence" value="ECO:0007669"/>
    <property type="project" value="UniProtKB-KW"/>
</dbReference>
<dbReference type="Gene3D" id="3.40.50.300">
    <property type="entry name" value="P-loop containing nucleotide triphosphate hydrolases"/>
    <property type="match status" value="1"/>
</dbReference>
<evidence type="ECO:0000256" key="3">
    <source>
        <dbReference type="ARBA" id="ARBA00022515"/>
    </source>
</evidence>
<evidence type="ECO:0000313" key="18">
    <source>
        <dbReference type="Proteomes" id="UP000554286"/>
    </source>
</evidence>
<evidence type="ECO:0000256" key="4">
    <source>
        <dbReference type="ARBA" id="ARBA00022705"/>
    </source>
</evidence>
<dbReference type="GO" id="GO:1990077">
    <property type="term" value="C:primosome complex"/>
    <property type="evidence" value="ECO:0007669"/>
    <property type="project" value="UniProtKB-UniRule"/>
</dbReference>
<dbReference type="EMBL" id="JACIGK010000001">
    <property type="protein sequence ID" value="MBB4264654.1"/>
    <property type="molecule type" value="Genomic_DNA"/>
</dbReference>
<dbReference type="GO" id="GO:0006269">
    <property type="term" value="P:DNA replication, synthesis of primer"/>
    <property type="evidence" value="ECO:0007669"/>
    <property type="project" value="UniProtKB-UniRule"/>
</dbReference>
<keyword evidence="8 14" id="KW-0067">ATP-binding</keyword>
<keyword evidence="5 14" id="KW-0547">Nucleotide-binding</keyword>
<evidence type="ECO:0000256" key="1">
    <source>
        <dbReference type="ARBA" id="ARBA00008428"/>
    </source>
</evidence>
<dbReference type="GO" id="GO:0043139">
    <property type="term" value="F:5'-3' DNA helicase activity"/>
    <property type="evidence" value="ECO:0007669"/>
    <property type="project" value="UniProtKB-EC"/>
</dbReference>
<dbReference type="GO" id="GO:0005829">
    <property type="term" value="C:cytosol"/>
    <property type="evidence" value="ECO:0007669"/>
    <property type="project" value="TreeGrafter"/>
</dbReference>
<keyword evidence="18" id="KW-1185">Reference proteome</keyword>
<evidence type="ECO:0000256" key="14">
    <source>
        <dbReference type="RuleBase" id="RU362085"/>
    </source>
</evidence>
<comment type="caution">
    <text evidence="17">The sequence shown here is derived from an EMBL/GenBank/DDBJ whole genome shotgun (WGS) entry which is preliminary data.</text>
</comment>
<evidence type="ECO:0000256" key="11">
    <source>
        <dbReference type="ARBA" id="ARBA00044932"/>
    </source>
</evidence>
<evidence type="ECO:0000256" key="10">
    <source>
        <dbReference type="ARBA" id="ARBA00023235"/>
    </source>
</evidence>
<dbReference type="Proteomes" id="UP000554286">
    <property type="component" value="Unassembled WGS sequence"/>
</dbReference>
<dbReference type="InterPro" id="IPR016136">
    <property type="entry name" value="DNA_helicase_N/primase_C"/>
</dbReference>
<keyword evidence="6 14" id="KW-0378">Hydrolase</keyword>
<organism evidence="17 18">
    <name type="scientific">Roseospira visakhapatnamensis</name>
    <dbReference type="NCBI Taxonomy" id="390880"/>
    <lineage>
        <taxon>Bacteria</taxon>
        <taxon>Pseudomonadati</taxon>
        <taxon>Pseudomonadota</taxon>
        <taxon>Alphaproteobacteria</taxon>
        <taxon>Rhodospirillales</taxon>
        <taxon>Rhodospirillaceae</taxon>
        <taxon>Roseospira</taxon>
    </lineage>
</organism>
<evidence type="ECO:0000256" key="6">
    <source>
        <dbReference type="ARBA" id="ARBA00022801"/>
    </source>
</evidence>
<evidence type="ECO:0000256" key="8">
    <source>
        <dbReference type="ARBA" id="ARBA00022840"/>
    </source>
</evidence>
<dbReference type="SMART" id="SM00382">
    <property type="entry name" value="AAA"/>
    <property type="match status" value="1"/>
</dbReference>
<keyword evidence="10" id="KW-0413">Isomerase</keyword>
<dbReference type="RefSeq" id="WP_184042278.1">
    <property type="nucleotide sequence ID" value="NZ_JACIGK010000001.1"/>
</dbReference>
<feature type="domain" description="SF4 helicase" evidence="16">
    <location>
        <begin position="201"/>
        <end position="502"/>
    </location>
</feature>
<evidence type="ECO:0000256" key="9">
    <source>
        <dbReference type="ARBA" id="ARBA00023125"/>
    </source>
</evidence>
<feature type="region of interest" description="Disordered" evidence="15">
    <location>
        <begin position="1"/>
        <end position="31"/>
    </location>
</feature>
<dbReference type="CDD" id="cd00984">
    <property type="entry name" value="DnaB_C"/>
    <property type="match status" value="1"/>
</dbReference>
<dbReference type="Pfam" id="PF03796">
    <property type="entry name" value="DnaB_C"/>
    <property type="match status" value="1"/>
</dbReference>
<dbReference type="InterPro" id="IPR007693">
    <property type="entry name" value="DNA_helicase_DnaB-like_N"/>
</dbReference>
<dbReference type="EC" id="5.6.2.3" evidence="13 14"/>
<dbReference type="InterPro" id="IPR027417">
    <property type="entry name" value="P-loop_NTPase"/>
</dbReference>
<dbReference type="PANTHER" id="PTHR30153">
    <property type="entry name" value="REPLICATIVE DNA HELICASE DNAB"/>
    <property type="match status" value="1"/>
</dbReference>
<protein>
    <recommendedName>
        <fullName evidence="13 14">Replicative DNA helicase</fullName>
        <ecNumber evidence="13 14">5.6.2.3</ecNumber>
    </recommendedName>
</protein>
<evidence type="ECO:0000256" key="2">
    <source>
        <dbReference type="ARBA" id="ARBA00011643"/>
    </source>
</evidence>
<comment type="subunit">
    <text evidence="2">Homohexamer.</text>
</comment>
<dbReference type="InterPro" id="IPR007694">
    <property type="entry name" value="DNA_helicase_DnaB-like_C"/>
</dbReference>
<keyword evidence="7 14" id="KW-0347">Helicase</keyword>
<dbReference type="InterPro" id="IPR007692">
    <property type="entry name" value="DNA_helicase_DnaB"/>
</dbReference>
<evidence type="ECO:0000256" key="13">
    <source>
        <dbReference type="NCBIfam" id="TIGR00665"/>
    </source>
</evidence>
<comment type="function">
    <text evidence="11 14">The main replicative DNA helicase, it participates in initiation and elongation during chromosome replication. Travels ahead of the DNA replisome, separating dsDNA into templates for DNA synthesis. A processive ATP-dependent 5'-3' DNA helicase it has DNA-dependent ATPase activity.</text>
</comment>
<comment type="similarity">
    <text evidence="1 14">Belongs to the helicase family. DnaB subfamily.</text>
</comment>
<dbReference type="Gene3D" id="1.10.860.10">
    <property type="entry name" value="DNAb Helicase, Chain A"/>
    <property type="match status" value="1"/>
</dbReference>
<sequence length="509" mass="56320">MEPHTPHARAPAHANDGAPDANNTGLRPPPASLEAEQAFLGALLTNNKVMETVGEFLRPEHFIHPAHAHIYDTCQRLIERNQVANPVTVKPYVDSDESLAEVGGARYLAALVGSVVSIINAKDYGRLIHDYFLRRQLIALGTDMVNEAHDNDIDINATDQIETSEQRLYDLATTGQYEGGLVAFKTALINALDLAEAAHRREGRLAGVTTGLMDLDRKLGGLHASDLLILAGRPSMGKTALATAIAFNAAQHLADSDDEAEHGKGVAFFSLEMSAEQLATRILSERVRVSSHRIRTGELSGEDFERMLVESQELHRVPLYIDDTPALTVSAMRTRCRRLARQHGLGLVVVDYLQLLSGGKNVSLDSRVQEVSAITRGLKSLAKELNVPVLALSQLSRAVEQREDKRPQLADLRESGSIEQDADVVMFVFREQYYLERGEPARRGEENEDKYLERHQKWVERCEAAHNVAECIIAKQRHGPIGTVRLFFDGNYTRFDNLETGDAPEGVDF</sequence>
<proteinExistence type="inferred from homology"/>
<evidence type="ECO:0000256" key="7">
    <source>
        <dbReference type="ARBA" id="ARBA00022806"/>
    </source>
</evidence>
<evidence type="ECO:0000256" key="15">
    <source>
        <dbReference type="SAM" id="MobiDB-lite"/>
    </source>
</evidence>
<dbReference type="Pfam" id="PF00772">
    <property type="entry name" value="DnaB"/>
    <property type="match status" value="1"/>
</dbReference>
<dbReference type="GO" id="GO:0005524">
    <property type="term" value="F:ATP binding"/>
    <property type="evidence" value="ECO:0007669"/>
    <property type="project" value="UniProtKB-UniRule"/>
</dbReference>
<dbReference type="InterPro" id="IPR036185">
    <property type="entry name" value="DNA_heli_DnaB-like_N_sf"/>
</dbReference>
<dbReference type="GO" id="GO:0003677">
    <property type="term" value="F:DNA binding"/>
    <property type="evidence" value="ECO:0007669"/>
    <property type="project" value="UniProtKB-UniRule"/>
</dbReference>